<name>A0AAE0NXZ3_9PEZI</name>
<sequence>MASWNGHRNIHGNSTVRDRTDHTIHASEQRFDCLYAIQADGLCRRTISDVPSKYVTAILCQASGWTLSIGSAASFSGATSVLMVTPAQVYYQAPSSSHTGPSSSSFASTPDARTISSTSAKPAPLFPTNIFSLISTVPNTVSAPNTATSSTVYLATYGTPKISAPAVRPHTSSERKTGLSTSAIIGLGVSATVVLLALLALAIFCCRRRRRQKKQLQLPQNASVGTTDLPFTGMGEKDDHLAAADNNTAPFPPPKNDRPAMSTEQLEMSVLQPPRRAPEQPTADIQAPASVYAGPPGSVPPRPGQLAQPPIGTWGYYTASREAIDGSIALDSRPRQTPEPTIPSSPRPPSVSSEESVDIDQAMSEFRRARLEQRGLLRTRPAETRKTTQDKGSKEASS</sequence>
<feature type="region of interest" description="Disordered" evidence="1">
    <location>
        <begin position="288"/>
        <end position="311"/>
    </location>
</feature>
<dbReference type="Proteomes" id="UP001285441">
    <property type="component" value="Unassembled WGS sequence"/>
</dbReference>
<evidence type="ECO:0000256" key="1">
    <source>
        <dbReference type="SAM" id="MobiDB-lite"/>
    </source>
</evidence>
<protein>
    <submittedName>
        <fullName evidence="3">Uncharacterized protein</fullName>
    </submittedName>
</protein>
<keyword evidence="2" id="KW-0812">Transmembrane</keyword>
<gene>
    <name evidence="3" type="ORF">B0H63DRAFT_519021</name>
</gene>
<feature type="region of interest" description="Disordered" evidence="1">
    <location>
        <begin position="93"/>
        <end position="120"/>
    </location>
</feature>
<dbReference type="EMBL" id="JAULSW010000002">
    <property type="protein sequence ID" value="KAK3389788.1"/>
    <property type="molecule type" value="Genomic_DNA"/>
</dbReference>
<feature type="compositionally biased region" description="Pro residues" evidence="1">
    <location>
        <begin position="340"/>
        <end position="349"/>
    </location>
</feature>
<reference evidence="3" key="2">
    <citation type="submission" date="2023-06" db="EMBL/GenBank/DDBJ databases">
        <authorList>
            <consortium name="Lawrence Berkeley National Laboratory"/>
            <person name="Haridas S."/>
            <person name="Hensen N."/>
            <person name="Bonometti L."/>
            <person name="Westerberg I."/>
            <person name="Brannstrom I.O."/>
            <person name="Guillou S."/>
            <person name="Cros-Aarteil S."/>
            <person name="Calhoun S."/>
            <person name="Kuo A."/>
            <person name="Mondo S."/>
            <person name="Pangilinan J."/>
            <person name="Riley R."/>
            <person name="LaButti K."/>
            <person name="Andreopoulos B."/>
            <person name="Lipzen A."/>
            <person name="Chen C."/>
            <person name="Yanf M."/>
            <person name="Daum C."/>
            <person name="Ng V."/>
            <person name="Clum A."/>
            <person name="Steindorff A."/>
            <person name="Ohm R."/>
            <person name="Martin F."/>
            <person name="Silar P."/>
            <person name="Natvig D."/>
            <person name="Lalanne C."/>
            <person name="Gautier V."/>
            <person name="Ament-velasquez S.L."/>
            <person name="Kruys A."/>
            <person name="Hutchinson M.I."/>
            <person name="Powell A.J."/>
            <person name="Barry K."/>
            <person name="Miller A.N."/>
            <person name="Grigoriev I.V."/>
            <person name="Debuchy R."/>
            <person name="Gladieux P."/>
            <person name="Thoren M.H."/>
            <person name="Johannesson H."/>
        </authorList>
    </citation>
    <scope>NUCLEOTIDE SEQUENCE</scope>
    <source>
        <strain evidence="3">CBS 232.78</strain>
    </source>
</reference>
<feature type="transmembrane region" description="Helical" evidence="2">
    <location>
        <begin position="183"/>
        <end position="206"/>
    </location>
</feature>
<feature type="region of interest" description="Disordered" evidence="1">
    <location>
        <begin position="214"/>
        <end position="260"/>
    </location>
</feature>
<feature type="region of interest" description="Disordered" evidence="1">
    <location>
        <begin position="325"/>
        <end position="398"/>
    </location>
</feature>
<evidence type="ECO:0000313" key="3">
    <source>
        <dbReference type="EMBL" id="KAK3389788.1"/>
    </source>
</evidence>
<accession>A0AAE0NXZ3</accession>
<organism evidence="3 4">
    <name type="scientific">Podospora didyma</name>
    <dbReference type="NCBI Taxonomy" id="330526"/>
    <lineage>
        <taxon>Eukaryota</taxon>
        <taxon>Fungi</taxon>
        <taxon>Dikarya</taxon>
        <taxon>Ascomycota</taxon>
        <taxon>Pezizomycotina</taxon>
        <taxon>Sordariomycetes</taxon>
        <taxon>Sordariomycetidae</taxon>
        <taxon>Sordariales</taxon>
        <taxon>Podosporaceae</taxon>
        <taxon>Podospora</taxon>
    </lineage>
</organism>
<feature type="compositionally biased region" description="Basic and acidic residues" evidence="1">
    <location>
        <begin position="365"/>
        <end position="398"/>
    </location>
</feature>
<comment type="caution">
    <text evidence="3">The sequence shown here is derived from an EMBL/GenBank/DDBJ whole genome shotgun (WGS) entry which is preliminary data.</text>
</comment>
<evidence type="ECO:0000313" key="4">
    <source>
        <dbReference type="Proteomes" id="UP001285441"/>
    </source>
</evidence>
<reference evidence="3" key="1">
    <citation type="journal article" date="2023" name="Mol. Phylogenet. Evol.">
        <title>Genome-scale phylogeny and comparative genomics of the fungal order Sordariales.</title>
        <authorList>
            <person name="Hensen N."/>
            <person name="Bonometti L."/>
            <person name="Westerberg I."/>
            <person name="Brannstrom I.O."/>
            <person name="Guillou S."/>
            <person name="Cros-Aarteil S."/>
            <person name="Calhoun S."/>
            <person name="Haridas S."/>
            <person name="Kuo A."/>
            <person name="Mondo S."/>
            <person name="Pangilinan J."/>
            <person name="Riley R."/>
            <person name="LaButti K."/>
            <person name="Andreopoulos B."/>
            <person name="Lipzen A."/>
            <person name="Chen C."/>
            <person name="Yan M."/>
            <person name="Daum C."/>
            <person name="Ng V."/>
            <person name="Clum A."/>
            <person name="Steindorff A."/>
            <person name="Ohm R.A."/>
            <person name="Martin F."/>
            <person name="Silar P."/>
            <person name="Natvig D.O."/>
            <person name="Lalanne C."/>
            <person name="Gautier V."/>
            <person name="Ament-Velasquez S.L."/>
            <person name="Kruys A."/>
            <person name="Hutchinson M.I."/>
            <person name="Powell A.J."/>
            <person name="Barry K."/>
            <person name="Miller A.N."/>
            <person name="Grigoriev I.V."/>
            <person name="Debuchy R."/>
            <person name="Gladieux P."/>
            <person name="Hiltunen Thoren M."/>
            <person name="Johannesson H."/>
        </authorList>
    </citation>
    <scope>NUCLEOTIDE SEQUENCE</scope>
    <source>
        <strain evidence="3">CBS 232.78</strain>
    </source>
</reference>
<keyword evidence="2" id="KW-0472">Membrane</keyword>
<evidence type="ECO:0000256" key="2">
    <source>
        <dbReference type="SAM" id="Phobius"/>
    </source>
</evidence>
<proteinExistence type="predicted"/>
<keyword evidence="4" id="KW-1185">Reference proteome</keyword>
<keyword evidence="2" id="KW-1133">Transmembrane helix</keyword>
<dbReference type="AlphaFoldDB" id="A0AAE0NXZ3"/>
<feature type="compositionally biased region" description="Low complexity" evidence="1">
    <location>
        <begin position="95"/>
        <end position="108"/>
    </location>
</feature>